<dbReference type="AlphaFoldDB" id="D1PHR9"/>
<protein>
    <submittedName>
        <fullName evidence="1">Uncharacterized protein</fullName>
    </submittedName>
</protein>
<keyword evidence="2" id="KW-1185">Reference proteome</keyword>
<dbReference type="EMBL" id="ACBX02000058">
    <property type="protein sequence ID" value="EFB33748.1"/>
    <property type="molecule type" value="Genomic_DNA"/>
</dbReference>
<comment type="caution">
    <text evidence="1">The sequence shown here is derived from an EMBL/GenBank/DDBJ whole genome shotgun (WGS) entry which is preliminary data.</text>
</comment>
<reference evidence="1" key="1">
    <citation type="submission" date="2009-11" db="EMBL/GenBank/DDBJ databases">
        <authorList>
            <person name="Weinstock G."/>
            <person name="Sodergren E."/>
            <person name="Clifton S."/>
            <person name="Fulton L."/>
            <person name="Fulton B."/>
            <person name="Courtney L."/>
            <person name="Fronick C."/>
            <person name="Harrison M."/>
            <person name="Strong C."/>
            <person name="Farmer C."/>
            <person name="Delahaunty K."/>
            <person name="Markovic C."/>
            <person name="Hall O."/>
            <person name="Minx P."/>
            <person name="Tomlinson C."/>
            <person name="Mitreva M."/>
            <person name="Nelson J."/>
            <person name="Hou S."/>
            <person name="Wollam A."/>
            <person name="Pepin K.H."/>
            <person name="Johnson M."/>
            <person name="Bhonagiri V."/>
            <person name="Nash W.E."/>
            <person name="Warren W."/>
            <person name="Chinwalla A."/>
            <person name="Mardis E.R."/>
            <person name="Wilson R.K."/>
        </authorList>
    </citation>
    <scope>NUCLEOTIDE SEQUENCE [LARGE SCALE GENOMIC DNA]</scope>
    <source>
        <strain evidence="1">DSM 18205</strain>
    </source>
</reference>
<sequence>MESAAIHSSEVHEVDSGIPMTLFKGFSTSLSLLQGELHLSHQASLP</sequence>
<proteinExistence type="predicted"/>
<evidence type="ECO:0000313" key="1">
    <source>
        <dbReference type="EMBL" id="EFB33748.1"/>
    </source>
</evidence>
<evidence type="ECO:0000313" key="2">
    <source>
        <dbReference type="Proteomes" id="UP000004477"/>
    </source>
</evidence>
<accession>D1PHR9</accession>
<dbReference type="PaxDb" id="537011-PREVCOP_06789"/>
<dbReference type="Proteomes" id="UP000004477">
    <property type="component" value="Unassembled WGS sequence"/>
</dbReference>
<gene>
    <name evidence="1" type="ORF">PREVCOP_06789</name>
</gene>
<organism evidence="1 2">
    <name type="scientific">Segatella copri DSM 18205</name>
    <dbReference type="NCBI Taxonomy" id="537011"/>
    <lineage>
        <taxon>Bacteria</taxon>
        <taxon>Pseudomonadati</taxon>
        <taxon>Bacteroidota</taxon>
        <taxon>Bacteroidia</taxon>
        <taxon>Bacteroidales</taxon>
        <taxon>Prevotellaceae</taxon>
        <taxon>Segatella</taxon>
    </lineage>
</organism>
<dbReference type="STRING" id="537011.PREVCOP_06789"/>
<dbReference type="HOGENOM" id="CLU_3187278_0_0_10"/>
<name>D1PHR9_9BACT</name>